<organism evidence="1 2">
    <name type="scientific">Leifsonia shinshuensis</name>
    <dbReference type="NCBI Taxonomy" id="150026"/>
    <lineage>
        <taxon>Bacteria</taxon>
        <taxon>Bacillati</taxon>
        <taxon>Actinomycetota</taxon>
        <taxon>Actinomycetes</taxon>
        <taxon>Micrococcales</taxon>
        <taxon>Microbacteriaceae</taxon>
        <taxon>Leifsonia</taxon>
    </lineage>
</organism>
<dbReference type="PANTHER" id="PTHR30173">
    <property type="entry name" value="SIGMA 19 FACTOR"/>
    <property type="match status" value="1"/>
</dbReference>
<proteinExistence type="predicted"/>
<name>A0A7G6YD47_9MICO</name>
<evidence type="ECO:0000313" key="2">
    <source>
        <dbReference type="Proteomes" id="UP000515511"/>
    </source>
</evidence>
<gene>
    <name evidence="1" type="ORF">F1C12_15690</name>
</gene>
<dbReference type="InterPro" id="IPR052704">
    <property type="entry name" value="ECF_Sigma-70_Domain"/>
</dbReference>
<dbReference type="GO" id="GO:0016987">
    <property type="term" value="F:sigma factor activity"/>
    <property type="evidence" value="ECO:0007669"/>
    <property type="project" value="TreeGrafter"/>
</dbReference>
<dbReference type="Proteomes" id="UP000515511">
    <property type="component" value="Chromosome"/>
</dbReference>
<dbReference type="RefSeq" id="WP_185275850.1">
    <property type="nucleotide sequence ID" value="NZ_CP043641.1"/>
</dbReference>
<dbReference type="EMBL" id="CP043641">
    <property type="protein sequence ID" value="QNE36412.1"/>
    <property type="molecule type" value="Genomic_DNA"/>
</dbReference>
<evidence type="ECO:0000313" key="1">
    <source>
        <dbReference type="EMBL" id="QNE36412.1"/>
    </source>
</evidence>
<dbReference type="InterPro" id="IPR032710">
    <property type="entry name" value="NTF2-like_dom_sf"/>
</dbReference>
<accession>A0A7G6YD47</accession>
<dbReference type="KEGG" id="lse:F1C12_15690"/>
<dbReference type="AlphaFoldDB" id="A0A7G6YD47"/>
<sequence length="151" mass="16472">MSAITHGAGRRPVEPILARLGWAAWEWLARPLHYRAVHRLHVAAETGDRERLRAMLAPTVSVVVDSGRGDASGVRVVQGIEDASVLLEHGFARPEGVSVDERSVNGQAGLIVSRAGASIASVAVDFTGRRISMVWVRLDPVHRRHWNSVYA</sequence>
<dbReference type="SUPFAM" id="SSF54427">
    <property type="entry name" value="NTF2-like"/>
    <property type="match status" value="1"/>
</dbReference>
<reference evidence="2" key="1">
    <citation type="submission" date="2019-09" db="EMBL/GenBank/DDBJ databases">
        <title>Antimicrobial potential of Antarctic Bacteria.</title>
        <authorList>
            <person name="Benaud N."/>
            <person name="Edwards R.J."/>
            <person name="Ferrari B.C."/>
        </authorList>
    </citation>
    <scope>NUCLEOTIDE SEQUENCE [LARGE SCALE GENOMIC DNA]</scope>
    <source>
        <strain evidence="2">INR9</strain>
    </source>
</reference>
<dbReference type="PANTHER" id="PTHR30173:SF36">
    <property type="entry name" value="ECF RNA POLYMERASE SIGMA FACTOR SIGJ"/>
    <property type="match status" value="1"/>
</dbReference>
<protein>
    <submittedName>
        <fullName evidence="1">Uncharacterized protein</fullName>
    </submittedName>
</protein>